<reference evidence="1 2" key="1">
    <citation type="journal article" date="2018" name="Sci. Rep.">
        <title>Comparative analysis of the Pocillopora damicornis genome highlights role of immune system in coral evolution.</title>
        <authorList>
            <person name="Cunning R."/>
            <person name="Bay R.A."/>
            <person name="Gillette P."/>
            <person name="Baker A.C."/>
            <person name="Traylor-Knowles N."/>
        </authorList>
    </citation>
    <scope>NUCLEOTIDE SEQUENCE [LARGE SCALE GENOMIC DNA]</scope>
    <source>
        <strain evidence="1">RSMAS</strain>
        <tissue evidence="1">Whole animal</tissue>
    </source>
</reference>
<accession>A0A3M6TPI4</accession>
<dbReference type="Proteomes" id="UP000275408">
    <property type="component" value="Unassembled WGS sequence"/>
</dbReference>
<organism evidence="1 2">
    <name type="scientific">Pocillopora damicornis</name>
    <name type="common">Cauliflower coral</name>
    <name type="synonym">Millepora damicornis</name>
    <dbReference type="NCBI Taxonomy" id="46731"/>
    <lineage>
        <taxon>Eukaryota</taxon>
        <taxon>Metazoa</taxon>
        <taxon>Cnidaria</taxon>
        <taxon>Anthozoa</taxon>
        <taxon>Hexacorallia</taxon>
        <taxon>Scleractinia</taxon>
        <taxon>Astrocoeniina</taxon>
        <taxon>Pocilloporidae</taxon>
        <taxon>Pocillopora</taxon>
    </lineage>
</organism>
<evidence type="ECO:0000313" key="1">
    <source>
        <dbReference type="EMBL" id="RMX43312.1"/>
    </source>
</evidence>
<gene>
    <name evidence="1" type="ORF">pdam_00014975</name>
</gene>
<evidence type="ECO:0000313" key="2">
    <source>
        <dbReference type="Proteomes" id="UP000275408"/>
    </source>
</evidence>
<keyword evidence="2" id="KW-1185">Reference proteome</keyword>
<protein>
    <submittedName>
        <fullName evidence="1">Uncharacterized protein</fullName>
    </submittedName>
</protein>
<proteinExistence type="predicted"/>
<dbReference type="AlphaFoldDB" id="A0A3M6TPI4"/>
<sequence>MDSFNHDRCTGSLLPDKRVQWAVNLEEVRYFVPPNRLRKSFKKKMTKIRRKASEITDKPLRIITSMGELSANAVQNGLEFILRHGQSGSFDAERVTYEDLIKEWDKLFETSGVSNDDESTDDEDDEKIKSMSCEFTSFCHGAEYRQERLRQRRSKSARKKSVQWSNDLEEVRYFVPHRSRSESIRRKFNKVKKRAENLRAFTLISDSRVKQLRRNTDCFAHNSGFQSFEEYNKQWDLLFDMYTSRETH</sequence>
<dbReference type="EMBL" id="RCHS01003225">
    <property type="protein sequence ID" value="RMX43312.1"/>
    <property type="molecule type" value="Genomic_DNA"/>
</dbReference>
<name>A0A3M6TPI4_POCDA</name>
<comment type="caution">
    <text evidence="1">The sequence shown here is derived from an EMBL/GenBank/DDBJ whole genome shotgun (WGS) entry which is preliminary data.</text>
</comment>